<protein>
    <submittedName>
        <fullName evidence="1">Uncharacterized protein</fullName>
    </submittedName>
</protein>
<keyword evidence="2" id="KW-1185">Reference proteome</keyword>
<accession>A0A4R5U9U2</accession>
<sequence length="63" mass="7230">MMHKKEFAEKLVHVRLSRLSQEPDLGILILTTDTGVRKFSVDAMRAELLLDELLAYFDAPCPR</sequence>
<dbReference type="RefSeq" id="WP_133318087.1">
    <property type="nucleotide sequence ID" value="NZ_SMTL01000007.1"/>
</dbReference>
<name>A0A4R5U9U2_9HYPH</name>
<dbReference type="AlphaFoldDB" id="A0A4R5U9U2"/>
<evidence type="ECO:0000313" key="2">
    <source>
        <dbReference type="Proteomes" id="UP000295238"/>
    </source>
</evidence>
<proteinExistence type="predicted"/>
<evidence type="ECO:0000313" key="1">
    <source>
        <dbReference type="EMBL" id="TDK31371.1"/>
    </source>
</evidence>
<organism evidence="1 2">
    <name type="scientific">Rhizobium deserti</name>
    <dbReference type="NCBI Taxonomy" id="2547961"/>
    <lineage>
        <taxon>Bacteria</taxon>
        <taxon>Pseudomonadati</taxon>
        <taxon>Pseudomonadota</taxon>
        <taxon>Alphaproteobacteria</taxon>
        <taxon>Hyphomicrobiales</taxon>
        <taxon>Rhizobiaceae</taxon>
        <taxon>Rhizobium/Agrobacterium group</taxon>
        <taxon>Rhizobium</taxon>
    </lineage>
</organism>
<reference evidence="1 2" key="1">
    <citation type="submission" date="2019-03" db="EMBL/GenBank/DDBJ databases">
        <title>Rhizobium sp. nov., an bacterium isolated from biocrust in Mu Us Desert.</title>
        <authorList>
            <person name="Lixiong L."/>
        </authorList>
    </citation>
    <scope>NUCLEOTIDE SEQUENCE [LARGE SCALE GENOMIC DNA]</scope>
    <source>
        <strain evidence="1 2">SPY-1</strain>
    </source>
</reference>
<comment type="caution">
    <text evidence="1">The sequence shown here is derived from an EMBL/GenBank/DDBJ whole genome shotgun (WGS) entry which is preliminary data.</text>
</comment>
<gene>
    <name evidence="1" type="ORF">E2F50_20790</name>
</gene>
<dbReference type="Proteomes" id="UP000295238">
    <property type="component" value="Unassembled WGS sequence"/>
</dbReference>
<dbReference type="EMBL" id="SMTL01000007">
    <property type="protein sequence ID" value="TDK31371.1"/>
    <property type="molecule type" value="Genomic_DNA"/>
</dbReference>